<organism evidence="7 8">
    <name type="scientific">Alkalicoccus daliensis</name>
    <dbReference type="NCBI Taxonomy" id="745820"/>
    <lineage>
        <taxon>Bacteria</taxon>
        <taxon>Bacillati</taxon>
        <taxon>Bacillota</taxon>
        <taxon>Bacilli</taxon>
        <taxon>Bacillales</taxon>
        <taxon>Bacillaceae</taxon>
        <taxon>Alkalicoccus</taxon>
    </lineage>
</organism>
<feature type="transmembrane region" description="Helical" evidence="6">
    <location>
        <begin position="7"/>
        <end position="38"/>
    </location>
</feature>
<feature type="transmembrane region" description="Helical" evidence="6">
    <location>
        <begin position="81"/>
        <end position="99"/>
    </location>
</feature>
<evidence type="ECO:0000313" key="8">
    <source>
        <dbReference type="Proteomes" id="UP000198778"/>
    </source>
</evidence>
<comment type="similarity">
    <text evidence="2 6">Belongs to the 4-toluene sulfonate uptake permease (TSUP) (TC 2.A.102) family.</text>
</comment>
<evidence type="ECO:0000256" key="3">
    <source>
        <dbReference type="ARBA" id="ARBA00022692"/>
    </source>
</evidence>
<gene>
    <name evidence="7" type="ORF">SAMN04488053_11357</name>
</gene>
<keyword evidence="6" id="KW-1003">Cell membrane</keyword>
<evidence type="ECO:0000256" key="5">
    <source>
        <dbReference type="ARBA" id="ARBA00023136"/>
    </source>
</evidence>
<feature type="transmembrane region" description="Helical" evidence="6">
    <location>
        <begin position="197"/>
        <end position="216"/>
    </location>
</feature>
<dbReference type="STRING" id="745820.SAMN04488053_11357"/>
<evidence type="ECO:0000256" key="2">
    <source>
        <dbReference type="ARBA" id="ARBA00009142"/>
    </source>
</evidence>
<evidence type="ECO:0000256" key="1">
    <source>
        <dbReference type="ARBA" id="ARBA00004141"/>
    </source>
</evidence>
<dbReference type="RefSeq" id="WP_090843864.1">
    <property type="nucleotide sequence ID" value="NZ_FNIL01000013.1"/>
</dbReference>
<name>A0A1H0JE05_9BACI</name>
<dbReference type="AlphaFoldDB" id="A0A1H0JE05"/>
<keyword evidence="3 6" id="KW-0812">Transmembrane</keyword>
<feature type="transmembrane region" description="Helical" evidence="6">
    <location>
        <begin position="105"/>
        <end position="127"/>
    </location>
</feature>
<feature type="transmembrane region" description="Helical" evidence="6">
    <location>
        <begin position="50"/>
        <end position="69"/>
    </location>
</feature>
<feature type="transmembrane region" description="Helical" evidence="6">
    <location>
        <begin position="250"/>
        <end position="268"/>
    </location>
</feature>
<protein>
    <recommendedName>
        <fullName evidence="6">Probable membrane transporter protein</fullName>
    </recommendedName>
</protein>
<dbReference type="OrthoDB" id="9780109at2"/>
<feature type="transmembrane region" description="Helical" evidence="6">
    <location>
        <begin position="222"/>
        <end position="243"/>
    </location>
</feature>
<keyword evidence="4 6" id="KW-1133">Transmembrane helix</keyword>
<dbReference type="PANTHER" id="PTHR43701:SF2">
    <property type="entry name" value="MEMBRANE TRANSPORTER PROTEIN YJNA-RELATED"/>
    <property type="match status" value="1"/>
</dbReference>
<sequence>MEWIALVFLGLTAAVVGSVMGLGGGIIIVPALLLLGGVTEVLEGISPQTAVGTSLLVMIFTGLSSTIAYMKQKVVDIQSGLIFFAGSGPGALFGVWLNSGVNVESFLIAFGSFIILVSFILLVRSKIKPLPLRPRGIRRVYTEQSGEVRVYGYEPSIAIGIAFFVGMFSGLFGIGGGSLMVPAMIILFAFPPHMAVATSMFLVFLSAFVSSVSHIALGNVDWIYAAALIPGAWFGGIIGAWINQKLKSDTLVLALRIVLLLIGLRLIFEGVTG</sequence>
<accession>A0A1H0JE05</accession>
<evidence type="ECO:0000256" key="6">
    <source>
        <dbReference type="RuleBase" id="RU363041"/>
    </source>
</evidence>
<dbReference type="EMBL" id="FNIL01000013">
    <property type="protein sequence ID" value="SDO42025.1"/>
    <property type="molecule type" value="Genomic_DNA"/>
</dbReference>
<proteinExistence type="inferred from homology"/>
<dbReference type="PANTHER" id="PTHR43701">
    <property type="entry name" value="MEMBRANE TRANSPORTER PROTEIN MJ0441-RELATED"/>
    <property type="match status" value="1"/>
</dbReference>
<evidence type="ECO:0000256" key="4">
    <source>
        <dbReference type="ARBA" id="ARBA00022989"/>
    </source>
</evidence>
<dbReference type="InterPro" id="IPR051598">
    <property type="entry name" value="TSUP/Inactive_protease-like"/>
</dbReference>
<comment type="subcellular location">
    <subcellularLocation>
        <location evidence="6">Cell membrane</location>
        <topology evidence="6">Multi-pass membrane protein</topology>
    </subcellularLocation>
    <subcellularLocation>
        <location evidence="1">Membrane</location>
        <topology evidence="1">Multi-pass membrane protein</topology>
    </subcellularLocation>
</comment>
<evidence type="ECO:0000313" key="7">
    <source>
        <dbReference type="EMBL" id="SDO42025.1"/>
    </source>
</evidence>
<dbReference type="InterPro" id="IPR002781">
    <property type="entry name" value="TM_pro_TauE-like"/>
</dbReference>
<dbReference type="GO" id="GO:0005886">
    <property type="term" value="C:plasma membrane"/>
    <property type="evidence" value="ECO:0007669"/>
    <property type="project" value="UniProtKB-SubCell"/>
</dbReference>
<reference evidence="8" key="1">
    <citation type="submission" date="2016-10" db="EMBL/GenBank/DDBJ databases">
        <authorList>
            <person name="Varghese N."/>
            <person name="Submissions S."/>
        </authorList>
    </citation>
    <scope>NUCLEOTIDE SEQUENCE [LARGE SCALE GENOMIC DNA]</scope>
    <source>
        <strain evidence="8">CGMCC 1.10369</strain>
    </source>
</reference>
<dbReference type="Pfam" id="PF01925">
    <property type="entry name" value="TauE"/>
    <property type="match status" value="1"/>
</dbReference>
<keyword evidence="5 6" id="KW-0472">Membrane</keyword>
<keyword evidence="8" id="KW-1185">Reference proteome</keyword>
<dbReference type="Proteomes" id="UP000198778">
    <property type="component" value="Unassembled WGS sequence"/>
</dbReference>